<sequence length="761" mass="86254">MLKCLRLKLLERSTMLHQKNFSFHTNTRQNFLSYNSNKNPSQENTRSVHNIQYTFEHFENYPYPTFENYNLLPELIMPNYANGNGHYASNKIETVARSPYLNQGTTAPPSLRNALKTAGLLPSAVESVEKQKNRALTQLRSKSTPLEKYIFLAWLRNTNVRLFYSIVIEELEEITPLIYTPTVGTACLEYSHISPFLAPPGVPDGLFLSLNDLPNLTQIIKDYCPYPFDDSLTPQIAVITDGSRILGLGDLGVNGMGIPVGKLQLYVAAAGIDPRRTLPITVDFGTNNEKNLKDEFYLGLKNKRVDDDKFYSFMDAVIKSLIKVHPNLLIQFEDFSSEHAFDLLAKYRDNTFCFNDDIQGTGAVILSGFINAVKLVEKDVRQTEHRLLFFGAGSAGVGVAKQLIEFFKVEHGMSEENAKRLVWLVDTKGLVTLDRGDKLARHKVFFARDDNDGRQFKTLEEVIEYVKPTVLIGLSSTGGVFNKNIIRRMAELNKNPIIFPLSNPMVNAECTFETAMKESDNRVIFASGTAFPAYIIPETGKTRHPGQGNNMYIFPGLGLGAILAKPERITDRQIYSSASALATSLTEKERSSELLYPVVSRIRHVSAQVAAAVIVEAVDEGLARDELIINMVKNDCEQLKTRQGEKWEKLVKFVQENMWDPSNEKFFNTEGILEKKADLDDIFSEKDWKNDKRLDARLEKEKRDLYKIDGSMQEISFDKEDTPVLIWPSEDIVLNLERDLKKIFNVMLAKEYVKKGLYLNI</sequence>
<dbReference type="SUPFAM" id="SSF51735">
    <property type="entry name" value="NAD(P)-binding Rossmann-fold domains"/>
    <property type="match status" value="1"/>
</dbReference>
<dbReference type="NCBIfam" id="NF010052">
    <property type="entry name" value="PRK13529.1"/>
    <property type="match status" value="1"/>
</dbReference>
<dbReference type="Gene3D" id="3.40.50.10380">
    <property type="entry name" value="Malic enzyme, N-terminal domain"/>
    <property type="match status" value="1"/>
</dbReference>
<evidence type="ECO:0000313" key="9">
    <source>
        <dbReference type="EMBL" id="CAI2184954.1"/>
    </source>
</evidence>
<dbReference type="InterPro" id="IPR037062">
    <property type="entry name" value="Malic_N_dom_sf"/>
</dbReference>
<dbReference type="GO" id="GO:0046872">
    <property type="term" value="F:metal ion binding"/>
    <property type="evidence" value="ECO:0007669"/>
    <property type="project" value="UniProtKB-KW"/>
</dbReference>
<dbReference type="InterPro" id="IPR012301">
    <property type="entry name" value="Malic_N_dom"/>
</dbReference>
<dbReference type="GO" id="GO:0004471">
    <property type="term" value="F:malate dehydrogenase (decarboxylating) (NAD+) activity"/>
    <property type="evidence" value="ECO:0007669"/>
    <property type="project" value="TreeGrafter"/>
</dbReference>
<name>A0A9W4SX91_9GLOM</name>
<dbReference type="Pfam" id="PF00390">
    <property type="entry name" value="malic"/>
    <property type="match status" value="1"/>
</dbReference>
<dbReference type="FunFam" id="3.40.50.720:FF:000182">
    <property type="entry name" value="NAD-dependent malic enzyme"/>
    <property type="match status" value="1"/>
</dbReference>
<evidence type="ECO:0000256" key="6">
    <source>
        <dbReference type="RuleBase" id="RU003426"/>
    </source>
</evidence>
<comment type="similarity">
    <text evidence="3 6">Belongs to the malic enzymes family.</text>
</comment>
<dbReference type="SMART" id="SM01274">
    <property type="entry name" value="malic"/>
    <property type="match status" value="1"/>
</dbReference>
<dbReference type="PROSITE" id="PS00331">
    <property type="entry name" value="MALIC_ENZYMES"/>
    <property type="match status" value="1"/>
</dbReference>
<dbReference type="GO" id="GO:0006108">
    <property type="term" value="P:malate metabolic process"/>
    <property type="evidence" value="ECO:0007669"/>
    <property type="project" value="TreeGrafter"/>
</dbReference>
<dbReference type="EMBL" id="CAMKVN010003531">
    <property type="protein sequence ID" value="CAI2184954.1"/>
    <property type="molecule type" value="Genomic_DNA"/>
</dbReference>
<dbReference type="InterPro" id="IPR046346">
    <property type="entry name" value="Aminoacid_DH-like_N_sf"/>
</dbReference>
<evidence type="ECO:0000256" key="4">
    <source>
        <dbReference type="ARBA" id="ARBA00022723"/>
    </source>
</evidence>
<comment type="caution">
    <text evidence="9">The sequence shown here is derived from an EMBL/GenBank/DDBJ whole genome shotgun (WGS) entry which is preliminary data.</text>
</comment>
<evidence type="ECO:0000256" key="2">
    <source>
        <dbReference type="ARBA" id="ARBA00001946"/>
    </source>
</evidence>
<feature type="domain" description="Malic enzyme N-terminal" evidence="8">
    <location>
        <begin position="156"/>
        <end position="348"/>
    </location>
</feature>
<dbReference type="PRINTS" id="PR00072">
    <property type="entry name" value="MALOXRDTASE"/>
</dbReference>
<dbReference type="Pfam" id="PF03949">
    <property type="entry name" value="Malic_M"/>
    <property type="match status" value="1"/>
</dbReference>
<reference evidence="9" key="1">
    <citation type="submission" date="2022-08" db="EMBL/GenBank/DDBJ databases">
        <authorList>
            <person name="Kallberg Y."/>
            <person name="Tangrot J."/>
            <person name="Rosling A."/>
        </authorList>
    </citation>
    <scope>NUCLEOTIDE SEQUENCE</scope>
    <source>
        <strain evidence="9">Wild A</strain>
    </source>
</reference>
<dbReference type="Proteomes" id="UP001153678">
    <property type="component" value="Unassembled WGS sequence"/>
</dbReference>
<dbReference type="SUPFAM" id="SSF53223">
    <property type="entry name" value="Aminoacid dehydrogenase-like, N-terminal domain"/>
    <property type="match status" value="1"/>
</dbReference>
<evidence type="ECO:0000256" key="1">
    <source>
        <dbReference type="ARBA" id="ARBA00001936"/>
    </source>
</evidence>
<dbReference type="SMART" id="SM00919">
    <property type="entry name" value="Malic_M"/>
    <property type="match status" value="1"/>
</dbReference>
<gene>
    <name evidence="9" type="ORF">FWILDA_LOCUS11835</name>
</gene>
<comment type="cofactor">
    <cofactor evidence="2">
        <name>Mg(2+)</name>
        <dbReference type="ChEBI" id="CHEBI:18420"/>
    </cofactor>
</comment>
<dbReference type="PANTHER" id="PTHR23406">
    <property type="entry name" value="MALIC ENZYME-RELATED"/>
    <property type="match status" value="1"/>
</dbReference>
<keyword evidence="10" id="KW-1185">Reference proteome</keyword>
<evidence type="ECO:0000259" key="8">
    <source>
        <dbReference type="SMART" id="SM01274"/>
    </source>
</evidence>
<dbReference type="InterPro" id="IPR012302">
    <property type="entry name" value="Malic_NAD-bd"/>
</dbReference>
<evidence type="ECO:0000259" key="7">
    <source>
        <dbReference type="SMART" id="SM00919"/>
    </source>
</evidence>
<evidence type="ECO:0000256" key="5">
    <source>
        <dbReference type="ARBA" id="ARBA00023002"/>
    </source>
</evidence>
<dbReference type="AlphaFoldDB" id="A0A9W4SX91"/>
<dbReference type="InterPro" id="IPR036291">
    <property type="entry name" value="NAD(P)-bd_dom_sf"/>
</dbReference>
<dbReference type="InterPro" id="IPR001891">
    <property type="entry name" value="Malic_OxRdtase"/>
</dbReference>
<keyword evidence="4 6" id="KW-0479">Metal-binding</keyword>
<evidence type="ECO:0000256" key="3">
    <source>
        <dbReference type="ARBA" id="ARBA00008785"/>
    </source>
</evidence>
<dbReference type="InterPro" id="IPR015884">
    <property type="entry name" value="Malic_enzyme_CS"/>
</dbReference>
<comment type="cofactor">
    <cofactor evidence="1">
        <name>Mn(2+)</name>
        <dbReference type="ChEBI" id="CHEBI:29035"/>
    </cofactor>
</comment>
<accession>A0A9W4SX91</accession>
<dbReference type="OrthoDB" id="5365701at2759"/>
<proteinExistence type="inferred from homology"/>
<keyword evidence="5 6" id="KW-0560">Oxidoreductase</keyword>
<feature type="domain" description="Malic enzyme NAD-binding" evidence="7">
    <location>
        <begin position="358"/>
        <end position="618"/>
    </location>
</feature>
<dbReference type="PANTHER" id="PTHR23406:SF32">
    <property type="entry name" value="NADP-DEPENDENT MALIC ENZYME"/>
    <property type="match status" value="1"/>
</dbReference>
<dbReference type="GO" id="GO:0051287">
    <property type="term" value="F:NAD binding"/>
    <property type="evidence" value="ECO:0007669"/>
    <property type="project" value="InterPro"/>
</dbReference>
<evidence type="ECO:0000313" key="10">
    <source>
        <dbReference type="Proteomes" id="UP001153678"/>
    </source>
</evidence>
<dbReference type="Gene3D" id="3.40.50.720">
    <property type="entry name" value="NAD(P)-binding Rossmann-like Domain"/>
    <property type="match status" value="1"/>
</dbReference>
<protein>
    <recommendedName>
        <fullName evidence="6">Malic enzyme</fullName>
    </recommendedName>
</protein>
<organism evidence="9 10">
    <name type="scientific">Funneliformis geosporum</name>
    <dbReference type="NCBI Taxonomy" id="1117311"/>
    <lineage>
        <taxon>Eukaryota</taxon>
        <taxon>Fungi</taxon>
        <taxon>Fungi incertae sedis</taxon>
        <taxon>Mucoromycota</taxon>
        <taxon>Glomeromycotina</taxon>
        <taxon>Glomeromycetes</taxon>
        <taxon>Glomerales</taxon>
        <taxon>Glomeraceae</taxon>
        <taxon>Funneliformis</taxon>
    </lineage>
</organism>
<feature type="non-terminal residue" evidence="9">
    <location>
        <position position="1"/>
    </location>
</feature>
<dbReference type="GO" id="GO:0005739">
    <property type="term" value="C:mitochondrion"/>
    <property type="evidence" value="ECO:0007669"/>
    <property type="project" value="TreeGrafter"/>
</dbReference>